<evidence type="ECO:0000313" key="2">
    <source>
        <dbReference type="EnsemblMetazoa" id="GAUT006658-PA"/>
    </source>
</evidence>
<keyword evidence="1" id="KW-1133">Transmembrane helix</keyword>
<dbReference type="EnsemblMetazoa" id="GAUT006658-RA">
    <property type="protein sequence ID" value="GAUT006658-PA"/>
    <property type="gene ID" value="GAUT006658"/>
</dbReference>
<protein>
    <submittedName>
        <fullName evidence="2">Uncharacterized protein</fullName>
    </submittedName>
</protein>
<dbReference type="VEuPathDB" id="VectorBase:GAUT006658"/>
<dbReference type="AlphaFoldDB" id="A0A1A9UJB3"/>
<feature type="transmembrane region" description="Helical" evidence="1">
    <location>
        <begin position="85"/>
        <end position="103"/>
    </location>
</feature>
<dbReference type="Proteomes" id="UP000078200">
    <property type="component" value="Unassembled WGS sequence"/>
</dbReference>
<organism evidence="2 3">
    <name type="scientific">Glossina austeni</name>
    <name type="common">Savannah tsetse fly</name>
    <dbReference type="NCBI Taxonomy" id="7395"/>
    <lineage>
        <taxon>Eukaryota</taxon>
        <taxon>Metazoa</taxon>
        <taxon>Ecdysozoa</taxon>
        <taxon>Arthropoda</taxon>
        <taxon>Hexapoda</taxon>
        <taxon>Insecta</taxon>
        <taxon>Pterygota</taxon>
        <taxon>Neoptera</taxon>
        <taxon>Endopterygota</taxon>
        <taxon>Diptera</taxon>
        <taxon>Brachycera</taxon>
        <taxon>Muscomorpha</taxon>
        <taxon>Hippoboscoidea</taxon>
        <taxon>Glossinidae</taxon>
        <taxon>Glossina</taxon>
    </lineage>
</organism>
<name>A0A1A9UJB3_GLOAU</name>
<proteinExistence type="predicted"/>
<accession>A0A1A9UJB3</accession>
<evidence type="ECO:0000313" key="3">
    <source>
        <dbReference type="Proteomes" id="UP000078200"/>
    </source>
</evidence>
<evidence type="ECO:0000256" key="1">
    <source>
        <dbReference type="SAM" id="Phobius"/>
    </source>
</evidence>
<reference evidence="2" key="1">
    <citation type="submission" date="2020-05" db="UniProtKB">
        <authorList>
            <consortium name="EnsemblMetazoa"/>
        </authorList>
    </citation>
    <scope>IDENTIFICATION</scope>
    <source>
        <strain evidence="2">TTRI</strain>
    </source>
</reference>
<keyword evidence="1" id="KW-0472">Membrane</keyword>
<keyword evidence="3" id="KW-1185">Reference proteome</keyword>
<keyword evidence="1" id="KW-0812">Transmembrane</keyword>
<sequence length="154" mass="17748">MSIDTYREMCATKHEHYKRPSKTSQLNTQMRNCILSRLINFLKAVISGKCERSSKSNTLAKTNIFYPKTKAQVFLMRDFKVRMRYVLKGPITCSFIVVILYCLTSELRFSRIENLLKKRAPTLLSLKLLAIMPVKPVVKNSPNEADVDIKMSIV</sequence>